<feature type="domain" description="HTH gntR-type" evidence="5">
    <location>
        <begin position="7"/>
        <end position="74"/>
    </location>
</feature>
<keyword evidence="7" id="KW-1185">Reference proteome</keyword>
<evidence type="ECO:0000256" key="3">
    <source>
        <dbReference type="ARBA" id="ARBA00023163"/>
    </source>
</evidence>
<dbReference type="PROSITE" id="PS50949">
    <property type="entry name" value="HTH_GNTR"/>
    <property type="match status" value="1"/>
</dbReference>
<reference evidence="6 7" key="1">
    <citation type="submission" date="2016-10" db="EMBL/GenBank/DDBJ databases">
        <authorList>
            <person name="de Groot N.N."/>
        </authorList>
    </citation>
    <scope>NUCLEOTIDE SEQUENCE [LARGE SCALE GENOMIC DNA]</scope>
    <source>
        <strain evidence="6 7">CGMCC 4.2023</strain>
    </source>
</reference>
<dbReference type="SUPFAM" id="SSF48008">
    <property type="entry name" value="GntR ligand-binding domain-like"/>
    <property type="match status" value="1"/>
</dbReference>
<evidence type="ECO:0000259" key="5">
    <source>
        <dbReference type="PROSITE" id="PS50949"/>
    </source>
</evidence>
<dbReference type="RefSeq" id="WP_103886342.1">
    <property type="nucleotide sequence ID" value="NZ_FNVU01000006.1"/>
</dbReference>
<dbReference type="Pfam" id="PF07729">
    <property type="entry name" value="FCD"/>
    <property type="match status" value="1"/>
</dbReference>
<evidence type="ECO:0000313" key="6">
    <source>
        <dbReference type="EMBL" id="SEG52987.1"/>
    </source>
</evidence>
<dbReference type="AlphaFoldDB" id="A0A1H6AY47"/>
<keyword evidence="3" id="KW-0804">Transcription</keyword>
<dbReference type="InterPro" id="IPR008920">
    <property type="entry name" value="TF_FadR/GntR_C"/>
</dbReference>
<proteinExistence type="predicted"/>
<name>A0A1H6AY47_9ACTN</name>
<dbReference type="SUPFAM" id="SSF46785">
    <property type="entry name" value="Winged helix' DNA-binding domain"/>
    <property type="match status" value="1"/>
</dbReference>
<keyword evidence="2" id="KW-0238">DNA-binding</keyword>
<feature type="region of interest" description="Disordered" evidence="4">
    <location>
        <begin position="216"/>
        <end position="265"/>
    </location>
</feature>
<dbReference type="Gene3D" id="1.20.120.530">
    <property type="entry name" value="GntR ligand-binding domain-like"/>
    <property type="match status" value="1"/>
</dbReference>
<dbReference type="EMBL" id="FNVU01000006">
    <property type="protein sequence ID" value="SEG52987.1"/>
    <property type="molecule type" value="Genomic_DNA"/>
</dbReference>
<dbReference type="InterPro" id="IPR000524">
    <property type="entry name" value="Tscrpt_reg_HTH_GntR"/>
</dbReference>
<evidence type="ECO:0000256" key="1">
    <source>
        <dbReference type="ARBA" id="ARBA00023015"/>
    </source>
</evidence>
<keyword evidence="1" id="KW-0805">Transcription regulation</keyword>
<evidence type="ECO:0000256" key="2">
    <source>
        <dbReference type="ARBA" id="ARBA00023125"/>
    </source>
</evidence>
<gene>
    <name evidence="6" type="ORF">SAMN05216223_10635</name>
</gene>
<dbReference type="Pfam" id="PF00392">
    <property type="entry name" value="GntR"/>
    <property type="match status" value="1"/>
</dbReference>
<dbReference type="SMART" id="SM00345">
    <property type="entry name" value="HTH_GNTR"/>
    <property type="match status" value="1"/>
</dbReference>
<organism evidence="6 7">
    <name type="scientific">Actinacidiphila yanglinensis</name>
    <dbReference type="NCBI Taxonomy" id="310779"/>
    <lineage>
        <taxon>Bacteria</taxon>
        <taxon>Bacillati</taxon>
        <taxon>Actinomycetota</taxon>
        <taxon>Actinomycetes</taxon>
        <taxon>Kitasatosporales</taxon>
        <taxon>Streptomycetaceae</taxon>
        <taxon>Actinacidiphila</taxon>
    </lineage>
</organism>
<sequence>MTAPLPRGLHGQVVNELGIRIMSGRLPPGATLDLAGLEAEFGISRTVLRESLKVLTAKGLVAARQKRGTYVTDPARWNTLDADVLRWRLSQQPTDALLDQLTEIRLVIEPGLAALAALRRDEHDLAAMDAALAAMRQDEDEPSQVVEHDVVFHRAVLRATHNDLATSLDTVIDQGIRQGYRLADDPGPEGGPLPTRRRLLDAIRDRDATAAERAMQRLITGDRSSPMTRRQGVGGFRGSGGSGDSGGPSRSRDSGDSRDDPPSGD</sequence>
<dbReference type="CDD" id="cd07377">
    <property type="entry name" value="WHTH_GntR"/>
    <property type="match status" value="1"/>
</dbReference>
<dbReference type="SMART" id="SM00895">
    <property type="entry name" value="FCD"/>
    <property type="match status" value="1"/>
</dbReference>
<dbReference type="GO" id="GO:0003700">
    <property type="term" value="F:DNA-binding transcription factor activity"/>
    <property type="evidence" value="ECO:0007669"/>
    <property type="project" value="InterPro"/>
</dbReference>
<feature type="compositionally biased region" description="Gly residues" evidence="4">
    <location>
        <begin position="232"/>
        <end position="246"/>
    </location>
</feature>
<evidence type="ECO:0000256" key="4">
    <source>
        <dbReference type="SAM" id="MobiDB-lite"/>
    </source>
</evidence>
<dbReference type="PANTHER" id="PTHR43537:SF44">
    <property type="entry name" value="GNTR FAMILY REGULATORY PROTEIN"/>
    <property type="match status" value="1"/>
</dbReference>
<dbReference type="InterPro" id="IPR036388">
    <property type="entry name" value="WH-like_DNA-bd_sf"/>
</dbReference>
<evidence type="ECO:0000313" key="7">
    <source>
        <dbReference type="Proteomes" id="UP000236754"/>
    </source>
</evidence>
<dbReference type="GO" id="GO:0003677">
    <property type="term" value="F:DNA binding"/>
    <property type="evidence" value="ECO:0007669"/>
    <property type="project" value="UniProtKB-KW"/>
</dbReference>
<dbReference type="InterPro" id="IPR011711">
    <property type="entry name" value="GntR_C"/>
</dbReference>
<dbReference type="Proteomes" id="UP000236754">
    <property type="component" value="Unassembled WGS sequence"/>
</dbReference>
<dbReference type="Gene3D" id="1.10.10.10">
    <property type="entry name" value="Winged helix-like DNA-binding domain superfamily/Winged helix DNA-binding domain"/>
    <property type="match status" value="1"/>
</dbReference>
<dbReference type="OrthoDB" id="4164516at2"/>
<feature type="compositionally biased region" description="Basic and acidic residues" evidence="4">
    <location>
        <begin position="250"/>
        <end position="265"/>
    </location>
</feature>
<dbReference type="PANTHER" id="PTHR43537">
    <property type="entry name" value="TRANSCRIPTIONAL REGULATOR, GNTR FAMILY"/>
    <property type="match status" value="1"/>
</dbReference>
<protein>
    <submittedName>
        <fullName evidence="6">Transcriptional regulator, GntR family</fullName>
    </submittedName>
</protein>
<dbReference type="InterPro" id="IPR036390">
    <property type="entry name" value="WH_DNA-bd_sf"/>
</dbReference>
<accession>A0A1H6AY47</accession>